<evidence type="ECO:0000256" key="2">
    <source>
        <dbReference type="ARBA" id="ARBA00022670"/>
    </source>
</evidence>
<reference evidence="10 11" key="1">
    <citation type="submission" date="2020-06" db="EMBL/GenBank/DDBJ databases">
        <authorList>
            <person name="Li R."/>
            <person name="Bekaert M."/>
        </authorList>
    </citation>
    <scope>NUCLEOTIDE SEQUENCE [LARGE SCALE GENOMIC DNA]</scope>
    <source>
        <strain evidence="11">wild</strain>
    </source>
</reference>
<dbReference type="GO" id="GO:0004222">
    <property type="term" value="F:metalloendopeptidase activity"/>
    <property type="evidence" value="ECO:0007669"/>
    <property type="project" value="UniProtKB-EC"/>
</dbReference>
<dbReference type="GO" id="GO:0046872">
    <property type="term" value="F:metal ion binding"/>
    <property type="evidence" value="ECO:0007669"/>
    <property type="project" value="UniProtKB-KW"/>
</dbReference>
<dbReference type="PANTHER" id="PTHR11733">
    <property type="entry name" value="ZINC METALLOPROTEASE FAMILY M13 NEPRILYSIN-RELATED"/>
    <property type="match status" value="1"/>
</dbReference>
<dbReference type="InterPro" id="IPR000718">
    <property type="entry name" value="Peptidase_M13"/>
</dbReference>
<evidence type="ECO:0000256" key="5">
    <source>
        <dbReference type="ARBA" id="ARBA00022833"/>
    </source>
</evidence>
<keyword evidence="6" id="KW-0482">Metalloprotease</keyword>
<dbReference type="EC" id="3.4.24.71" evidence="10"/>
<dbReference type="InterPro" id="IPR008753">
    <property type="entry name" value="Peptidase_M13_N"/>
</dbReference>
<dbReference type="Gene3D" id="3.40.390.10">
    <property type="entry name" value="Collagenase (Catalytic Domain)"/>
    <property type="match status" value="1"/>
</dbReference>
<evidence type="ECO:0000256" key="7">
    <source>
        <dbReference type="SAM" id="Phobius"/>
    </source>
</evidence>
<dbReference type="OrthoDB" id="6475849at2759"/>
<sequence>MTEEYKQFDSAKTDKIPIVPGLVKHISGLKFTELISIVTVFVVSLVCVVFVILYTQGKPTVVVEDNVCVTAACLKSASYVAGNMNKSVDPCKNFYKYACGGFPNNNRLDAETYSKTVYTKLYYENEEKLKNILESPVVNGNEHSAERKLKDMFASCTNSYLKERAKGYPFLNKILPNTGGWYVLGTWNSSTWNMQNALEKVHMDYWTNALFTFRVATDCPPGSNLRLPLPKQANIVANNETARQNSRCSVNIHDHTPIDYSGMSMYWWYYVHAEDEKYSQDLKKFMKTVGTLLVRDSNMTIENSTQKIETFVNDAYGMELKLANLTAFTYPTYDPHADEKRISLRDFTAQTGNVIDFTSLLTKMFREAGVNANTKVIIMEDDWMLNNYFTWRMAYRYVQQLSWEYVHANREFYVDRYGIPQFLGTWYYCFYNMDTNMGDALSSLYVKDHFADRNKQKVHEILDYVKKALSDGIVQNVFMDRATKDLAKEKIMTSLDKMGYPDFMMNDDQLTSIYQSLKVSRTDYFENELSLNKFKLKDWNNRLRVGEDRSRWVLHTYDTYMEYYGPWHELIVPAGLLQFPVYDYSLPHYINFGSMGSLLGHYLVHAIDRYGSVYDKNGDYNVQGWWSNKTKLSYNTTTNCFIDYFNNKTMGPFAVPGQFSLQTVPVNGRRYARDGMAIASGVKLAFRAYQKWMAANRIEKLAPGLGLSNEQMFFVSYAQSECFNRNDRNAYGRAIRGSVSEDIATNSAMSHVREFSQAFRCPVNSPMNPAKKCNLY</sequence>
<evidence type="ECO:0000256" key="4">
    <source>
        <dbReference type="ARBA" id="ARBA00022801"/>
    </source>
</evidence>
<feature type="domain" description="Peptidase M13 N-terminal" evidence="9">
    <location>
        <begin position="90"/>
        <end position="501"/>
    </location>
</feature>
<keyword evidence="7" id="KW-0472">Membrane</keyword>
<keyword evidence="4 10" id="KW-0378">Hydrolase</keyword>
<evidence type="ECO:0000256" key="1">
    <source>
        <dbReference type="ARBA" id="ARBA00001947"/>
    </source>
</evidence>
<comment type="cofactor">
    <cofactor evidence="1">
        <name>Zn(2+)</name>
        <dbReference type="ChEBI" id="CHEBI:29105"/>
    </cofactor>
</comment>
<dbReference type="GO" id="GO:0016485">
    <property type="term" value="P:protein processing"/>
    <property type="evidence" value="ECO:0007669"/>
    <property type="project" value="TreeGrafter"/>
</dbReference>
<dbReference type="Pfam" id="PF01431">
    <property type="entry name" value="Peptidase_M13"/>
    <property type="match status" value="1"/>
</dbReference>
<dbReference type="EMBL" id="CACVKT020001608">
    <property type="protein sequence ID" value="CAC5369613.1"/>
    <property type="molecule type" value="Genomic_DNA"/>
</dbReference>
<evidence type="ECO:0000259" key="8">
    <source>
        <dbReference type="Pfam" id="PF01431"/>
    </source>
</evidence>
<proteinExistence type="predicted"/>
<keyword evidence="5" id="KW-0862">Zinc</keyword>
<dbReference type="SUPFAM" id="SSF55486">
    <property type="entry name" value="Metalloproteases ('zincins'), catalytic domain"/>
    <property type="match status" value="1"/>
</dbReference>
<keyword evidence="11" id="KW-1185">Reference proteome</keyword>
<feature type="domain" description="Peptidase M13 C-terminal" evidence="8">
    <location>
        <begin position="563"/>
        <end position="775"/>
    </location>
</feature>
<dbReference type="AlphaFoldDB" id="A0A6J8AKI4"/>
<dbReference type="GO" id="GO:0005886">
    <property type="term" value="C:plasma membrane"/>
    <property type="evidence" value="ECO:0007669"/>
    <property type="project" value="TreeGrafter"/>
</dbReference>
<dbReference type="InterPro" id="IPR042089">
    <property type="entry name" value="Peptidase_M13_dom_2"/>
</dbReference>
<evidence type="ECO:0000256" key="3">
    <source>
        <dbReference type="ARBA" id="ARBA00022723"/>
    </source>
</evidence>
<evidence type="ECO:0000313" key="11">
    <source>
        <dbReference type="Proteomes" id="UP000507470"/>
    </source>
</evidence>
<dbReference type="Proteomes" id="UP000507470">
    <property type="component" value="Unassembled WGS sequence"/>
</dbReference>
<keyword evidence="7" id="KW-1133">Transmembrane helix</keyword>
<dbReference type="PROSITE" id="PS51885">
    <property type="entry name" value="NEPRILYSIN"/>
    <property type="match status" value="1"/>
</dbReference>
<evidence type="ECO:0000313" key="10">
    <source>
        <dbReference type="EMBL" id="CAC5369613.1"/>
    </source>
</evidence>
<keyword evidence="2" id="KW-0645">Protease</keyword>
<feature type="transmembrane region" description="Helical" evidence="7">
    <location>
        <begin position="34"/>
        <end position="54"/>
    </location>
</feature>
<gene>
    <name evidence="10" type="ORF">MCOR_8748</name>
</gene>
<dbReference type="CDD" id="cd08662">
    <property type="entry name" value="M13"/>
    <property type="match status" value="1"/>
</dbReference>
<organism evidence="10 11">
    <name type="scientific">Mytilus coruscus</name>
    <name type="common">Sea mussel</name>
    <dbReference type="NCBI Taxonomy" id="42192"/>
    <lineage>
        <taxon>Eukaryota</taxon>
        <taxon>Metazoa</taxon>
        <taxon>Spiralia</taxon>
        <taxon>Lophotrochozoa</taxon>
        <taxon>Mollusca</taxon>
        <taxon>Bivalvia</taxon>
        <taxon>Autobranchia</taxon>
        <taxon>Pteriomorphia</taxon>
        <taxon>Mytilida</taxon>
        <taxon>Mytiloidea</taxon>
        <taxon>Mytilidae</taxon>
        <taxon>Mytilinae</taxon>
        <taxon>Mytilus</taxon>
    </lineage>
</organism>
<evidence type="ECO:0000256" key="6">
    <source>
        <dbReference type="ARBA" id="ARBA00023049"/>
    </source>
</evidence>
<keyword evidence="7" id="KW-0812">Transmembrane</keyword>
<dbReference type="Pfam" id="PF05649">
    <property type="entry name" value="Peptidase_M13_N"/>
    <property type="match status" value="1"/>
</dbReference>
<evidence type="ECO:0000259" key="9">
    <source>
        <dbReference type="Pfam" id="PF05649"/>
    </source>
</evidence>
<protein>
    <submittedName>
        <fullName evidence="10">ECE</fullName>
        <ecNumber evidence="10">3.4.24.71</ecNumber>
    </submittedName>
</protein>
<dbReference type="Gene3D" id="1.10.1380.10">
    <property type="entry name" value="Neutral endopeptidase , domain2"/>
    <property type="match status" value="1"/>
</dbReference>
<accession>A0A6J8AKI4</accession>
<name>A0A6J8AKI4_MYTCO</name>
<dbReference type="InterPro" id="IPR018497">
    <property type="entry name" value="Peptidase_M13_C"/>
</dbReference>
<dbReference type="InterPro" id="IPR024079">
    <property type="entry name" value="MetalloPept_cat_dom_sf"/>
</dbReference>
<keyword evidence="3" id="KW-0479">Metal-binding</keyword>
<dbReference type="PANTHER" id="PTHR11733:SF195">
    <property type="entry name" value="ENDOTHELIN-CONVERTING ENZYME-LIKE 1"/>
    <property type="match status" value="1"/>
</dbReference>